<dbReference type="AlphaFoldDB" id="A0AAE3M7R9"/>
<gene>
    <name evidence="1" type="ORF">OM075_20275</name>
</gene>
<evidence type="ECO:0000313" key="2">
    <source>
        <dbReference type="Proteomes" id="UP001209229"/>
    </source>
</evidence>
<dbReference type="Proteomes" id="UP001209229">
    <property type="component" value="Unassembled WGS sequence"/>
</dbReference>
<name>A0AAE3M7R9_9BACT</name>
<sequence>MRKFYFLMLLLCPLVMKGQDLEDYLSKYTSENGQLYLQPFANAFTADLNSGLFHNAKIKKKGFQLYIGLVSQVAVIPGKAKTFTATIDDPSFSSTPITVEGAPTIFGASEGPYVENSQTGLGQYLPGGLEIESLPLAMPQITLGSIFGTDLSARYISVPVDDLGDIELFGWGIRHSVDQYLKVLPLSVAVGYYHQSFKVGNYIDAKTSVINLQASYNIPVITFYGGLGFESGNVDVEYTYEGSGDNYGDTIAFELESEGTVRATIGLCFNLGPVKLHGDYNMAKQNTFAVGLGIGINQK</sequence>
<accession>A0AAE3M7R9</accession>
<dbReference type="InterPro" id="IPR046495">
    <property type="entry name" value="DUF6588"/>
</dbReference>
<dbReference type="Pfam" id="PF20230">
    <property type="entry name" value="DUF6588"/>
    <property type="match status" value="1"/>
</dbReference>
<evidence type="ECO:0000313" key="1">
    <source>
        <dbReference type="EMBL" id="MCW3788819.1"/>
    </source>
</evidence>
<reference evidence="1" key="1">
    <citation type="submission" date="2022-10" db="EMBL/GenBank/DDBJ databases">
        <authorList>
            <person name="Yu W.X."/>
        </authorList>
    </citation>
    <scope>NUCLEOTIDE SEQUENCE</scope>
    <source>
        <strain evidence="1">AAT</strain>
    </source>
</reference>
<protein>
    <submittedName>
        <fullName evidence="1">Uncharacterized protein</fullName>
    </submittedName>
</protein>
<comment type="caution">
    <text evidence="1">The sequence shown here is derived from an EMBL/GenBank/DDBJ whole genome shotgun (WGS) entry which is preliminary data.</text>
</comment>
<organism evidence="1 2">
    <name type="scientific">Plebeiibacterium sediminum</name>
    <dbReference type="NCBI Taxonomy" id="2992112"/>
    <lineage>
        <taxon>Bacteria</taxon>
        <taxon>Pseudomonadati</taxon>
        <taxon>Bacteroidota</taxon>
        <taxon>Bacteroidia</taxon>
        <taxon>Marinilabiliales</taxon>
        <taxon>Marinilabiliaceae</taxon>
        <taxon>Plebeiibacterium</taxon>
    </lineage>
</organism>
<dbReference type="RefSeq" id="WP_301192375.1">
    <property type="nucleotide sequence ID" value="NZ_JAPDPJ010000066.1"/>
</dbReference>
<dbReference type="EMBL" id="JAPDPJ010000066">
    <property type="protein sequence ID" value="MCW3788819.1"/>
    <property type="molecule type" value="Genomic_DNA"/>
</dbReference>
<proteinExistence type="predicted"/>
<keyword evidence="2" id="KW-1185">Reference proteome</keyword>